<dbReference type="EMBL" id="PDOC01000002">
    <property type="protein sequence ID" value="PIL46462.1"/>
    <property type="molecule type" value="Genomic_DNA"/>
</dbReference>
<evidence type="ECO:0000259" key="2">
    <source>
        <dbReference type="Pfam" id="PF07589"/>
    </source>
</evidence>
<gene>
    <name evidence="3" type="ORF">CR105_05185</name>
</gene>
<dbReference type="InterPro" id="IPR013424">
    <property type="entry name" value="Ice-binding_C"/>
</dbReference>
<organism evidence="3 4">
    <name type="scientific">Massilia eurypsychrophila</name>
    <dbReference type="NCBI Taxonomy" id="1485217"/>
    <lineage>
        <taxon>Bacteria</taxon>
        <taxon>Pseudomonadati</taxon>
        <taxon>Pseudomonadota</taxon>
        <taxon>Betaproteobacteria</taxon>
        <taxon>Burkholderiales</taxon>
        <taxon>Oxalobacteraceae</taxon>
        <taxon>Telluria group</taxon>
        <taxon>Massilia</taxon>
    </lineage>
</organism>
<feature type="chain" id="PRO_5013627755" description="Ice-binding protein C-terminal domain-containing protein" evidence="1">
    <location>
        <begin position="26"/>
        <end position="176"/>
    </location>
</feature>
<dbReference type="AlphaFoldDB" id="A0A2G8TK97"/>
<dbReference type="Pfam" id="PF07589">
    <property type="entry name" value="PEP-CTERM"/>
    <property type="match status" value="1"/>
</dbReference>
<dbReference type="OrthoDB" id="8904411at2"/>
<dbReference type="Proteomes" id="UP000230390">
    <property type="component" value="Unassembled WGS sequence"/>
</dbReference>
<protein>
    <recommendedName>
        <fullName evidence="2">Ice-binding protein C-terminal domain-containing protein</fullName>
    </recommendedName>
</protein>
<comment type="caution">
    <text evidence="3">The sequence shown here is derived from an EMBL/GenBank/DDBJ whole genome shotgun (WGS) entry which is preliminary data.</text>
</comment>
<accession>A0A2G8TK97</accession>
<evidence type="ECO:0000313" key="4">
    <source>
        <dbReference type="Proteomes" id="UP000230390"/>
    </source>
</evidence>
<evidence type="ECO:0000256" key="1">
    <source>
        <dbReference type="SAM" id="SignalP"/>
    </source>
</evidence>
<keyword evidence="1" id="KW-0732">Signal</keyword>
<feature type="signal peptide" evidence="1">
    <location>
        <begin position="1"/>
        <end position="25"/>
    </location>
</feature>
<proteinExistence type="predicted"/>
<keyword evidence="4" id="KW-1185">Reference proteome</keyword>
<sequence length="176" mass="18521">MNKKFLSASVVAAVVLLSAMLPAQAAPINYALRNVTFTDGTSATGSFVFDAATHKSSGYSIATSQGTLTSFNWDQTNSGLYFGGGAGPNNFTIITTNGRRAFNFSFLDPFTDAGGTNLINIASTYECYNCSPFRRVNGGSVTSIDAVDVPEPGTLPLAFAAIGVLGFLHRRRNQAA</sequence>
<reference evidence="3 4" key="1">
    <citation type="submission" date="2017-10" db="EMBL/GenBank/DDBJ databases">
        <title>Massilia psychrophilum sp. nov., a novel purple-pigmented bacterium isolated from Tianshan glacier, Xinjiang Municipality, China.</title>
        <authorList>
            <person name="Wang H."/>
        </authorList>
    </citation>
    <scope>NUCLEOTIDE SEQUENCE [LARGE SCALE GENOMIC DNA]</scope>
    <source>
        <strain evidence="3 4">JCM 30074</strain>
    </source>
</reference>
<feature type="domain" description="Ice-binding protein C-terminal" evidence="2">
    <location>
        <begin position="148"/>
        <end position="172"/>
    </location>
</feature>
<evidence type="ECO:0000313" key="3">
    <source>
        <dbReference type="EMBL" id="PIL46462.1"/>
    </source>
</evidence>
<name>A0A2G8TK97_9BURK</name>
<dbReference type="RefSeq" id="WP_099787351.1">
    <property type="nucleotide sequence ID" value="NZ_JBHLYV010000001.1"/>
</dbReference>
<dbReference type="NCBIfam" id="TIGR02595">
    <property type="entry name" value="PEP_CTERM"/>
    <property type="match status" value="1"/>
</dbReference>